<organism evidence="10 11">
    <name type="scientific">Catonella morbi ATCC 51271</name>
    <dbReference type="NCBI Taxonomy" id="592026"/>
    <lineage>
        <taxon>Bacteria</taxon>
        <taxon>Bacillati</taxon>
        <taxon>Bacillota</taxon>
        <taxon>Clostridia</taxon>
        <taxon>Lachnospirales</taxon>
        <taxon>Lachnospiraceae</taxon>
        <taxon>Catonella</taxon>
    </lineage>
</organism>
<keyword evidence="4 8" id="KW-0028">Amino-acid biosynthesis</keyword>
<feature type="binding site" evidence="8">
    <location>
        <begin position="83"/>
        <end position="84"/>
    </location>
    <ligand>
        <name>substrate</name>
    </ligand>
</feature>
<comment type="subcellular location">
    <subcellularLocation>
        <location evidence="8">Cytoplasm</location>
    </subcellularLocation>
</comment>
<comment type="catalytic activity">
    <reaction evidence="7 8">
        <text>(2S,6S)-2,6-diaminopimelate = meso-2,6-diaminopimelate</text>
        <dbReference type="Rhea" id="RHEA:15393"/>
        <dbReference type="ChEBI" id="CHEBI:57609"/>
        <dbReference type="ChEBI" id="CHEBI:57791"/>
        <dbReference type="EC" id="5.1.1.7"/>
    </reaction>
</comment>
<evidence type="ECO:0000256" key="5">
    <source>
        <dbReference type="ARBA" id="ARBA00023154"/>
    </source>
</evidence>
<feature type="active site" evidence="9">
    <location>
        <position position="82"/>
    </location>
</feature>
<dbReference type="UniPathway" id="UPA00034">
    <property type="reaction ID" value="UER00025"/>
</dbReference>
<dbReference type="SUPFAM" id="SSF54506">
    <property type="entry name" value="Diaminopimelate epimerase-like"/>
    <property type="match status" value="2"/>
</dbReference>
<dbReference type="HOGENOM" id="CLU_053306_3_0_9"/>
<dbReference type="EC" id="5.1.1.7" evidence="3 8"/>
<dbReference type="PANTHER" id="PTHR31689">
    <property type="entry name" value="DIAMINOPIMELATE EPIMERASE, CHLOROPLASTIC"/>
    <property type="match status" value="1"/>
</dbReference>
<comment type="function">
    <text evidence="8">Catalyzes the stereoinversion of LL-2,6-diaminopimelate (L,L-DAP) to meso-diaminopimelate (meso-DAP), a precursor of L-lysine and an essential component of the bacterial peptidoglycan.</text>
</comment>
<dbReference type="GO" id="GO:0008837">
    <property type="term" value="F:diaminopimelate epimerase activity"/>
    <property type="evidence" value="ECO:0007669"/>
    <property type="project" value="UniProtKB-UniRule"/>
</dbReference>
<dbReference type="InterPro" id="IPR001653">
    <property type="entry name" value="DAP_epimerase_DapF"/>
</dbReference>
<comment type="similarity">
    <text evidence="2 8">Belongs to the diaminopimelate epimerase family.</text>
</comment>
<comment type="caution">
    <text evidence="8">Lacks conserved residue(s) required for the propagation of feature annotation.</text>
</comment>
<sequence>MENFMENNRQKINFTKMHGCKNDYLYIDCTKNELYNPTEVSVKLSDRHTGIGSDGIILICPSKAADFRMRIFNADGSEAEMCGNGIRCVGKFVYDFGLTDKEEVRIETGVRSNEEETTGIIPENRIKVLQLKVENGNVRAATVDMGRPIITPSEIPVVSAKNEFINEPINIEGKDWYFTCVSMGNPHAVTFVDDTKSLDLPVIGPKFEFNEIFPNRTNTEFIKVISRTELEMRVWERGSGETLACGTGACASAYAAILNNLVEDEVTVHLLGGDLIIKYDRATGHIFMTGPCETVFSGSIVV</sequence>
<evidence type="ECO:0000256" key="7">
    <source>
        <dbReference type="ARBA" id="ARBA00051712"/>
    </source>
</evidence>
<keyword evidence="11" id="KW-1185">Reference proteome</keyword>
<dbReference type="HAMAP" id="MF_00197">
    <property type="entry name" value="DAP_epimerase"/>
    <property type="match status" value="1"/>
</dbReference>
<feature type="binding site" evidence="8">
    <location>
        <position position="22"/>
    </location>
    <ligand>
        <name>substrate</name>
    </ligand>
</feature>
<feature type="site" description="Could be important to modulate the pK values of the two catalytic cysteine residues" evidence="8">
    <location>
        <position position="187"/>
    </location>
</feature>
<keyword evidence="5 8" id="KW-0457">Lysine biosynthesis</keyword>
<feature type="binding site" evidence="8">
    <location>
        <position position="218"/>
    </location>
    <ligand>
        <name>substrate</name>
    </ligand>
</feature>
<evidence type="ECO:0000256" key="6">
    <source>
        <dbReference type="ARBA" id="ARBA00023235"/>
    </source>
</evidence>
<dbReference type="InterPro" id="IPR018510">
    <property type="entry name" value="DAP_epimerase_AS"/>
</dbReference>
<feature type="binding site" evidence="8">
    <location>
        <position position="73"/>
    </location>
    <ligand>
        <name>substrate</name>
    </ligand>
</feature>
<evidence type="ECO:0000256" key="2">
    <source>
        <dbReference type="ARBA" id="ARBA00010219"/>
    </source>
</evidence>
<feature type="site" description="Could be important to modulate the pK values of the two catalytic cysteine residues" evidence="8">
    <location>
        <position position="236"/>
    </location>
</feature>
<keyword evidence="6 8" id="KW-0413">Isomerase</keyword>
<dbReference type="PROSITE" id="PS01326">
    <property type="entry name" value="DAP_EPIMERASE"/>
    <property type="match status" value="1"/>
</dbReference>
<dbReference type="Gene3D" id="3.10.310.10">
    <property type="entry name" value="Diaminopimelate Epimerase, Chain A, domain 1"/>
    <property type="match status" value="2"/>
</dbReference>
<evidence type="ECO:0000256" key="3">
    <source>
        <dbReference type="ARBA" id="ARBA00013080"/>
    </source>
</evidence>
<dbReference type="GO" id="GO:0005829">
    <property type="term" value="C:cytosol"/>
    <property type="evidence" value="ECO:0007669"/>
    <property type="project" value="TreeGrafter"/>
</dbReference>
<dbReference type="PANTHER" id="PTHR31689:SF0">
    <property type="entry name" value="DIAMINOPIMELATE EPIMERASE"/>
    <property type="match status" value="1"/>
</dbReference>
<dbReference type="AlphaFoldDB" id="V2Z7L6"/>
<gene>
    <name evidence="8" type="primary">dapF</name>
    <name evidence="10" type="ORF">GCWU0000282_001801</name>
</gene>
<keyword evidence="8" id="KW-0963">Cytoplasm</keyword>
<protein>
    <recommendedName>
        <fullName evidence="3 8">Diaminopimelate epimerase</fullName>
        <shortName evidence="8">DAP epimerase</shortName>
        <ecNumber evidence="3 8">5.1.1.7</ecNumber>
    </recommendedName>
    <alternativeName>
        <fullName evidence="8">PLP-independent amino acid racemase</fullName>
    </alternativeName>
</protein>
<evidence type="ECO:0000256" key="9">
    <source>
        <dbReference type="PROSITE-ProRule" id="PRU10125"/>
    </source>
</evidence>
<dbReference type="STRING" id="592026.GCWU0000282_001801"/>
<evidence type="ECO:0000256" key="4">
    <source>
        <dbReference type="ARBA" id="ARBA00022605"/>
    </source>
</evidence>
<dbReference type="NCBIfam" id="TIGR00652">
    <property type="entry name" value="DapF"/>
    <property type="match status" value="1"/>
</dbReference>
<feature type="active site" description="Proton donor" evidence="8">
    <location>
        <position position="82"/>
    </location>
</feature>
<evidence type="ECO:0000313" key="10">
    <source>
        <dbReference type="EMBL" id="ESL02930.1"/>
    </source>
</evidence>
<reference evidence="10 11" key="1">
    <citation type="submission" date="2013-06" db="EMBL/GenBank/DDBJ databases">
        <authorList>
            <person name="Weinstock G."/>
            <person name="Sodergren E."/>
            <person name="Clifton S."/>
            <person name="Fulton L."/>
            <person name="Fulton B."/>
            <person name="Courtney L."/>
            <person name="Fronick C."/>
            <person name="Harrison M."/>
            <person name="Strong C."/>
            <person name="Farmer C."/>
            <person name="Delahaunty K."/>
            <person name="Markovic C."/>
            <person name="Hall O."/>
            <person name="Minx P."/>
            <person name="Tomlinson C."/>
            <person name="Mitreva M."/>
            <person name="Nelson J."/>
            <person name="Hou S."/>
            <person name="Wollam A."/>
            <person name="Pepin K.H."/>
            <person name="Johnson M."/>
            <person name="Bhonagiri V."/>
            <person name="Nash W.E."/>
            <person name="Warren W."/>
            <person name="Chinwalla A."/>
            <person name="Mardis E.R."/>
            <person name="Wilson R.K."/>
        </authorList>
    </citation>
    <scope>NUCLEOTIDE SEQUENCE [LARGE SCALE GENOMIC DNA]</scope>
    <source>
        <strain evidence="10 11">ATCC 51271</strain>
    </source>
</reference>
<dbReference type="Pfam" id="PF01678">
    <property type="entry name" value="DAP_epimerase"/>
    <property type="match status" value="2"/>
</dbReference>
<dbReference type="EMBL" id="ACIL03000013">
    <property type="protein sequence ID" value="ESL02930.1"/>
    <property type="molecule type" value="Genomic_DNA"/>
</dbReference>
<dbReference type="eggNOG" id="COG0253">
    <property type="taxonomic scope" value="Bacteria"/>
</dbReference>
<dbReference type="GO" id="GO:0009089">
    <property type="term" value="P:lysine biosynthetic process via diaminopimelate"/>
    <property type="evidence" value="ECO:0007669"/>
    <property type="project" value="UniProtKB-UniRule"/>
</dbReference>
<dbReference type="Proteomes" id="UP000018227">
    <property type="component" value="Unassembled WGS sequence"/>
</dbReference>
<comment type="caution">
    <text evidence="10">The sequence shown here is derived from an EMBL/GenBank/DDBJ whole genome shotgun (WGS) entry which is preliminary data.</text>
</comment>
<proteinExistence type="inferred from homology"/>
<feature type="binding site" evidence="8">
    <location>
        <begin position="236"/>
        <end position="237"/>
    </location>
    <ligand>
        <name>substrate</name>
    </ligand>
</feature>
<comment type="pathway">
    <text evidence="1 8">Amino-acid biosynthesis; L-lysine biosynthesis via DAP pathway; DL-2,6-diaminopimelate from LL-2,6-diaminopimelate: step 1/1.</text>
</comment>
<evidence type="ECO:0000313" key="11">
    <source>
        <dbReference type="Proteomes" id="UP000018227"/>
    </source>
</evidence>
<evidence type="ECO:0000256" key="1">
    <source>
        <dbReference type="ARBA" id="ARBA00005196"/>
    </source>
</evidence>
<comment type="subunit">
    <text evidence="8">Homodimer.</text>
</comment>
<name>V2Z7L6_9FIRM</name>
<feature type="binding site" evidence="8">
    <location>
        <begin position="246"/>
        <end position="247"/>
    </location>
    <ligand>
        <name>substrate</name>
    </ligand>
</feature>
<evidence type="ECO:0000256" key="8">
    <source>
        <dbReference type="HAMAP-Rule" id="MF_00197"/>
    </source>
</evidence>
<accession>V2Z7L6</accession>
<feature type="active site" description="Proton acceptor" evidence="8">
    <location>
        <position position="245"/>
    </location>
</feature>
<feature type="binding site" evidence="8">
    <location>
        <position position="185"/>
    </location>
    <ligand>
        <name>substrate</name>
    </ligand>
</feature>